<name>A0AAD7DXM7_MYCRO</name>
<proteinExistence type="predicted"/>
<evidence type="ECO:0000313" key="3">
    <source>
        <dbReference type="Proteomes" id="UP001221757"/>
    </source>
</evidence>
<dbReference type="EMBL" id="JARKIE010000018">
    <property type="protein sequence ID" value="KAJ7701239.1"/>
    <property type="molecule type" value="Genomic_DNA"/>
</dbReference>
<feature type="compositionally biased region" description="Basic and acidic residues" evidence="1">
    <location>
        <begin position="229"/>
        <end position="252"/>
    </location>
</feature>
<evidence type="ECO:0000256" key="1">
    <source>
        <dbReference type="SAM" id="MobiDB-lite"/>
    </source>
</evidence>
<reference evidence="2" key="1">
    <citation type="submission" date="2023-03" db="EMBL/GenBank/DDBJ databases">
        <title>Massive genome expansion in bonnet fungi (Mycena s.s.) driven by repeated elements and novel gene families across ecological guilds.</title>
        <authorList>
            <consortium name="Lawrence Berkeley National Laboratory"/>
            <person name="Harder C.B."/>
            <person name="Miyauchi S."/>
            <person name="Viragh M."/>
            <person name="Kuo A."/>
            <person name="Thoen E."/>
            <person name="Andreopoulos B."/>
            <person name="Lu D."/>
            <person name="Skrede I."/>
            <person name="Drula E."/>
            <person name="Henrissat B."/>
            <person name="Morin E."/>
            <person name="Kohler A."/>
            <person name="Barry K."/>
            <person name="LaButti K."/>
            <person name="Morin E."/>
            <person name="Salamov A."/>
            <person name="Lipzen A."/>
            <person name="Mereny Z."/>
            <person name="Hegedus B."/>
            <person name="Baldrian P."/>
            <person name="Stursova M."/>
            <person name="Weitz H."/>
            <person name="Taylor A."/>
            <person name="Grigoriev I.V."/>
            <person name="Nagy L.G."/>
            <person name="Martin F."/>
            <person name="Kauserud H."/>
        </authorList>
    </citation>
    <scope>NUCLEOTIDE SEQUENCE</scope>
    <source>
        <strain evidence="2">CBHHK067</strain>
    </source>
</reference>
<feature type="region of interest" description="Disordered" evidence="1">
    <location>
        <begin position="405"/>
        <end position="425"/>
    </location>
</feature>
<feature type="compositionally biased region" description="Basic and acidic residues" evidence="1">
    <location>
        <begin position="415"/>
        <end position="425"/>
    </location>
</feature>
<accession>A0AAD7DXM7</accession>
<comment type="caution">
    <text evidence="2">The sequence shown here is derived from an EMBL/GenBank/DDBJ whole genome shotgun (WGS) entry which is preliminary data.</text>
</comment>
<dbReference type="AlphaFoldDB" id="A0AAD7DXM7"/>
<evidence type="ECO:0000313" key="2">
    <source>
        <dbReference type="EMBL" id="KAJ7701239.1"/>
    </source>
</evidence>
<keyword evidence="3" id="KW-1185">Reference proteome</keyword>
<dbReference type="Proteomes" id="UP001221757">
    <property type="component" value="Unassembled WGS sequence"/>
</dbReference>
<sequence length="425" mass="47300">MLSIQRSFSVDPAVLTRGHPYAVAPSSRSCTIHFVEFRGMGPPSADFGAAGDVYVDVNPRGHSLYWRERDITRGFGAGQWTRWTALLLDKVPLHKFLVPHPWAANPEASDLYLWVDPAGVKWTSKDELCASRVQMVQRNIARGAPGATPDVDALVSEVLQRMLDRERSVVSGPRGGGFSQTGRSSTPTPTSQRRSSIEHPPGASSSSSSHDVRHRPTYHHSPTLLPIHPQRDAGEYTRPRTSHESFRQDLFRRGSSGGMGPPPNTYLHPMVPGNPYSPPMPAMQHDSEQDNRRRAEKALEDMRRAQYAETKSKQELKQKNRELAQLRKKEKEVIGMSYIYQKREQDLVAALAAAQQRSSAELEQMRAAVYALNRQAEAAQEQSRAAAAQVQRSEEELAATQREVKNLQSQMASKGYEKNAKSSAG</sequence>
<feature type="compositionally biased region" description="Low complexity" evidence="1">
    <location>
        <begin position="180"/>
        <end position="194"/>
    </location>
</feature>
<protein>
    <submittedName>
        <fullName evidence="2">Uncharacterized protein</fullName>
    </submittedName>
</protein>
<feature type="region of interest" description="Disordered" evidence="1">
    <location>
        <begin position="165"/>
        <end position="297"/>
    </location>
</feature>
<organism evidence="2 3">
    <name type="scientific">Mycena rosella</name>
    <name type="common">Pink bonnet</name>
    <name type="synonym">Agaricus rosellus</name>
    <dbReference type="NCBI Taxonomy" id="1033263"/>
    <lineage>
        <taxon>Eukaryota</taxon>
        <taxon>Fungi</taxon>
        <taxon>Dikarya</taxon>
        <taxon>Basidiomycota</taxon>
        <taxon>Agaricomycotina</taxon>
        <taxon>Agaricomycetes</taxon>
        <taxon>Agaricomycetidae</taxon>
        <taxon>Agaricales</taxon>
        <taxon>Marasmiineae</taxon>
        <taxon>Mycenaceae</taxon>
        <taxon>Mycena</taxon>
    </lineage>
</organism>
<feature type="compositionally biased region" description="Basic and acidic residues" evidence="1">
    <location>
        <begin position="285"/>
        <end position="297"/>
    </location>
</feature>
<gene>
    <name evidence="2" type="ORF">B0H17DRAFT_1046270</name>
</gene>